<gene>
    <name evidence="4" type="ORF">FPZ49_28790</name>
</gene>
<evidence type="ECO:0000256" key="1">
    <source>
        <dbReference type="ARBA" id="ARBA00022729"/>
    </source>
</evidence>
<dbReference type="GO" id="GO:0015833">
    <property type="term" value="P:peptide transport"/>
    <property type="evidence" value="ECO:0007669"/>
    <property type="project" value="TreeGrafter"/>
</dbReference>
<dbReference type="Gene3D" id="3.10.105.10">
    <property type="entry name" value="Dipeptide-binding Protein, Domain 3"/>
    <property type="match status" value="1"/>
</dbReference>
<dbReference type="PANTHER" id="PTHR30290">
    <property type="entry name" value="PERIPLASMIC BINDING COMPONENT OF ABC TRANSPORTER"/>
    <property type="match status" value="1"/>
</dbReference>
<keyword evidence="1 2" id="KW-0732">Signal</keyword>
<evidence type="ECO:0000259" key="3">
    <source>
        <dbReference type="Pfam" id="PF00496"/>
    </source>
</evidence>
<dbReference type="PANTHER" id="PTHR30290:SF38">
    <property type="entry name" value="D,D-DIPEPTIDE-BINDING PERIPLASMIC PROTEIN DDPA-RELATED"/>
    <property type="match status" value="1"/>
</dbReference>
<evidence type="ECO:0000256" key="2">
    <source>
        <dbReference type="SAM" id="SignalP"/>
    </source>
</evidence>
<dbReference type="GO" id="GO:0043190">
    <property type="term" value="C:ATP-binding cassette (ABC) transporter complex"/>
    <property type="evidence" value="ECO:0007669"/>
    <property type="project" value="InterPro"/>
</dbReference>
<keyword evidence="5" id="KW-1185">Reference proteome</keyword>
<dbReference type="Gene3D" id="3.40.190.10">
    <property type="entry name" value="Periplasmic binding protein-like II"/>
    <property type="match status" value="1"/>
</dbReference>
<dbReference type="PROSITE" id="PS51257">
    <property type="entry name" value="PROKAR_LIPOPROTEIN"/>
    <property type="match status" value="1"/>
</dbReference>
<name>A0A559K0L8_9BACL</name>
<feature type="domain" description="Solute-binding protein family 5" evidence="3">
    <location>
        <begin position="92"/>
        <end position="444"/>
    </location>
</feature>
<evidence type="ECO:0000313" key="5">
    <source>
        <dbReference type="Proteomes" id="UP000317036"/>
    </source>
</evidence>
<evidence type="ECO:0000313" key="4">
    <source>
        <dbReference type="EMBL" id="TVY05673.1"/>
    </source>
</evidence>
<dbReference type="CDD" id="cd08511">
    <property type="entry name" value="PBP2_NikA_DppA_OppA_like_5"/>
    <property type="match status" value="1"/>
</dbReference>
<proteinExistence type="predicted"/>
<dbReference type="GO" id="GO:1904680">
    <property type="term" value="F:peptide transmembrane transporter activity"/>
    <property type="evidence" value="ECO:0007669"/>
    <property type="project" value="TreeGrafter"/>
</dbReference>
<organism evidence="4 5">
    <name type="scientific">Paenibacillus cremeus</name>
    <dbReference type="NCBI Taxonomy" id="2163881"/>
    <lineage>
        <taxon>Bacteria</taxon>
        <taxon>Bacillati</taxon>
        <taxon>Bacillota</taxon>
        <taxon>Bacilli</taxon>
        <taxon>Bacillales</taxon>
        <taxon>Paenibacillaceae</taxon>
        <taxon>Paenibacillus</taxon>
    </lineage>
</organism>
<dbReference type="GO" id="GO:0042597">
    <property type="term" value="C:periplasmic space"/>
    <property type="evidence" value="ECO:0007669"/>
    <property type="project" value="UniProtKB-ARBA"/>
</dbReference>
<protein>
    <submittedName>
        <fullName evidence="4">Peptide ABC transporter substrate-binding protein</fullName>
    </submittedName>
</protein>
<feature type="signal peptide" evidence="2">
    <location>
        <begin position="1"/>
        <end position="27"/>
    </location>
</feature>
<dbReference type="EMBL" id="VNJI01000053">
    <property type="protein sequence ID" value="TVY05673.1"/>
    <property type="molecule type" value="Genomic_DNA"/>
</dbReference>
<dbReference type="InterPro" id="IPR039424">
    <property type="entry name" value="SBP_5"/>
</dbReference>
<feature type="chain" id="PRO_5022051449" evidence="2">
    <location>
        <begin position="28"/>
        <end position="521"/>
    </location>
</feature>
<dbReference type="PIRSF" id="PIRSF002741">
    <property type="entry name" value="MppA"/>
    <property type="match status" value="1"/>
</dbReference>
<dbReference type="Pfam" id="PF00496">
    <property type="entry name" value="SBP_bac_5"/>
    <property type="match status" value="1"/>
</dbReference>
<dbReference type="OrthoDB" id="48318at2"/>
<sequence length="521" mass="57095">MKKSFRWGLSALLALTMVAAGCSSNKAASTTKPASTDTKAAATTAPKAGGTLSIEINADPPKLDPSLSTALVDRQVFQSIFDKLVDTDANGKIIPMLAEKWEISPDQKTYTFKLRQGVKFQDGTDFNADAVKFTFDRNMEKNSVRRGELSEVDKVTVSDPYTVVVTLKNPFAPFLSVLTDRAGMIVSPDAVKKYGEDFLNHPVGTGPFVYKERVKGTSVTLEKNPNYWVKGQPYLDKVVYKVFTDSNVGLTNQKSGQVDIMTNFPYKEITNMANDQNIKVMNLAGQGYQGIHLNTSKAPFNNKELRQAVDLMIDRDALIKVALNGAGTPAHSPYAPSHFSYGDSDKAAKPNVEKAKELLKKAGKPDGFSFTLKIGTTPTNQQVGEMVQSMLKPAGITVNLEKVEFGTLLEQAKSGNHESAQLGWSGRPDPDQNIFDFAFTGASNNYSQYSNPEVDKLLKAGRAEGDEAKRKTIYNDLMKVLNDDDEYVYLWHSNNVFGISKGVQGFAYIPDGLVRTATISK</sequence>
<dbReference type="AlphaFoldDB" id="A0A559K0L8"/>
<dbReference type="InterPro" id="IPR000914">
    <property type="entry name" value="SBP_5_dom"/>
</dbReference>
<comment type="caution">
    <text evidence="4">The sequence shown here is derived from an EMBL/GenBank/DDBJ whole genome shotgun (WGS) entry which is preliminary data.</text>
</comment>
<dbReference type="RefSeq" id="WP_144853712.1">
    <property type="nucleotide sequence ID" value="NZ_VNJI01000053.1"/>
</dbReference>
<dbReference type="Gene3D" id="3.90.76.10">
    <property type="entry name" value="Dipeptide-binding Protein, Domain 1"/>
    <property type="match status" value="1"/>
</dbReference>
<accession>A0A559K0L8</accession>
<reference evidence="4 5" key="1">
    <citation type="submission" date="2019-07" db="EMBL/GenBank/DDBJ databases">
        <authorList>
            <person name="Kim J."/>
        </authorList>
    </citation>
    <scope>NUCLEOTIDE SEQUENCE [LARGE SCALE GENOMIC DNA]</scope>
    <source>
        <strain evidence="4 5">JC52</strain>
    </source>
</reference>
<dbReference type="Proteomes" id="UP000317036">
    <property type="component" value="Unassembled WGS sequence"/>
</dbReference>
<dbReference type="InterPro" id="IPR030678">
    <property type="entry name" value="Peptide/Ni-bd"/>
</dbReference>
<dbReference type="SUPFAM" id="SSF53850">
    <property type="entry name" value="Periplasmic binding protein-like II"/>
    <property type="match status" value="1"/>
</dbReference>